<proteinExistence type="predicted"/>
<name>A0A9P3GLJ7_9APHY</name>
<dbReference type="AlphaFoldDB" id="A0A9P3GLJ7"/>
<dbReference type="SUPFAM" id="SSF57850">
    <property type="entry name" value="RING/U-box"/>
    <property type="match status" value="1"/>
</dbReference>
<evidence type="ECO:0000256" key="5">
    <source>
        <dbReference type="SAM" id="MobiDB-lite"/>
    </source>
</evidence>
<dbReference type="Pfam" id="PF13445">
    <property type="entry name" value="zf-RING_UBOX"/>
    <property type="match status" value="1"/>
</dbReference>
<protein>
    <submittedName>
        <fullName evidence="7">RING domain-containing protein</fullName>
    </submittedName>
</protein>
<dbReference type="OrthoDB" id="8062037at2759"/>
<dbReference type="PANTHER" id="PTHR45969">
    <property type="entry name" value="RING ZINC FINGER PROTEIN-RELATED"/>
    <property type="match status" value="1"/>
</dbReference>
<evidence type="ECO:0000259" key="6">
    <source>
        <dbReference type="PROSITE" id="PS50089"/>
    </source>
</evidence>
<dbReference type="Proteomes" id="UP000703269">
    <property type="component" value="Unassembled WGS sequence"/>
</dbReference>
<dbReference type="GO" id="GO:0016567">
    <property type="term" value="P:protein ubiquitination"/>
    <property type="evidence" value="ECO:0007669"/>
    <property type="project" value="TreeGrafter"/>
</dbReference>
<accession>A0A9P3GLJ7</accession>
<dbReference type="InterPro" id="IPR001841">
    <property type="entry name" value="Znf_RING"/>
</dbReference>
<comment type="caution">
    <text evidence="7">The sequence shown here is derived from an EMBL/GenBank/DDBJ whole genome shotgun (WGS) entry which is preliminary data.</text>
</comment>
<evidence type="ECO:0000313" key="8">
    <source>
        <dbReference type="Proteomes" id="UP000703269"/>
    </source>
</evidence>
<organism evidence="7 8">
    <name type="scientific">Phanerochaete sordida</name>
    <dbReference type="NCBI Taxonomy" id="48140"/>
    <lineage>
        <taxon>Eukaryota</taxon>
        <taxon>Fungi</taxon>
        <taxon>Dikarya</taxon>
        <taxon>Basidiomycota</taxon>
        <taxon>Agaricomycotina</taxon>
        <taxon>Agaricomycetes</taxon>
        <taxon>Polyporales</taxon>
        <taxon>Phanerochaetaceae</taxon>
        <taxon>Phanerochaete</taxon>
    </lineage>
</organism>
<gene>
    <name evidence="7" type="ORF">PsYK624_133760</name>
</gene>
<evidence type="ECO:0000256" key="4">
    <source>
        <dbReference type="PROSITE-ProRule" id="PRU00175"/>
    </source>
</evidence>
<dbReference type="EMBL" id="BPQB01000068">
    <property type="protein sequence ID" value="GJE97163.1"/>
    <property type="molecule type" value="Genomic_DNA"/>
</dbReference>
<sequence length="218" mass="23819">MANRPRSLSTGDVMRIRSLFPRTGLAQPQIQALQADRVREAVDAFVSSLPRLSEQDLISLNEAESSCPICLNQFHTIATEEEMALAMDSPATPVQALGVTKLHDCGHIFCRKDIINWLDQGRNSCPSCRHALVPGLPARLHVLGEPDLEDLQALEHGVIQAAGALPLTPEQASSLRSAIMLLTEGDGIEHFAPPDAAPQPDEHEREREDRSAFVGMYS</sequence>
<keyword evidence="3" id="KW-0862">Zinc</keyword>
<dbReference type="GO" id="GO:0061630">
    <property type="term" value="F:ubiquitin protein ligase activity"/>
    <property type="evidence" value="ECO:0007669"/>
    <property type="project" value="TreeGrafter"/>
</dbReference>
<keyword evidence="1" id="KW-0479">Metal-binding</keyword>
<evidence type="ECO:0000256" key="1">
    <source>
        <dbReference type="ARBA" id="ARBA00022723"/>
    </source>
</evidence>
<evidence type="ECO:0000313" key="7">
    <source>
        <dbReference type="EMBL" id="GJE97163.1"/>
    </source>
</evidence>
<dbReference type="InterPro" id="IPR027370">
    <property type="entry name" value="Znf-RING_euk"/>
</dbReference>
<evidence type="ECO:0000256" key="2">
    <source>
        <dbReference type="ARBA" id="ARBA00022771"/>
    </source>
</evidence>
<dbReference type="InterPro" id="IPR013083">
    <property type="entry name" value="Znf_RING/FYVE/PHD"/>
</dbReference>
<feature type="compositionally biased region" description="Basic and acidic residues" evidence="5">
    <location>
        <begin position="200"/>
        <end position="211"/>
    </location>
</feature>
<reference evidence="7 8" key="1">
    <citation type="submission" date="2021-08" db="EMBL/GenBank/DDBJ databases">
        <title>Draft Genome Sequence of Phanerochaete sordida strain YK-624.</title>
        <authorList>
            <person name="Mori T."/>
            <person name="Dohra H."/>
            <person name="Suzuki T."/>
            <person name="Kawagishi H."/>
            <person name="Hirai H."/>
        </authorList>
    </citation>
    <scope>NUCLEOTIDE SEQUENCE [LARGE SCALE GENOMIC DNA]</scope>
    <source>
        <strain evidence="7 8">YK-624</strain>
    </source>
</reference>
<dbReference type="Gene3D" id="3.30.40.10">
    <property type="entry name" value="Zinc/RING finger domain, C3HC4 (zinc finger)"/>
    <property type="match status" value="1"/>
</dbReference>
<evidence type="ECO:0000256" key="3">
    <source>
        <dbReference type="ARBA" id="ARBA00022833"/>
    </source>
</evidence>
<dbReference type="PROSITE" id="PS50089">
    <property type="entry name" value="ZF_RING_2"/>
    <property type="match status" value="1"/>
</dbReference>
<feature type="region of interest" description="Disordered" evidence="5">
    <location>
        <begin position="189"/>
        <end position="218"/>
    </location>
</feature>
<dbReference type="GO" id="GO:0008270">
    <property type="term" value="F:zinc ion binding"/>
    <property type="evidence" value="ECO:0007669"/>
    <property type="project" value="UniProtKB-KW"/>
</dbReference>
<dbReference type="PANTHER" id="PTHR45969:SF69">
    <property type="entry name" value="FINGER DOMAIN PROTEIN, PUTATIVE (AFU_ORTHOLOGUE AFUA_3G12190)-RELATED"/>
    <property type="match status" value="1"/>
</dbReference>
<feature type="domain" description="RING-type" evidence="6">
    <location>
        <begin position="67"/>
        <end position="129"/>
    </location>
</feature>
<keyword evidence="2 4" id="KW-0863">Zinc-finger</keyword>
<keyword evidence="8" id="KW-1185">Reference proteome</keyword>